<protein>
    <submittedName>
        <fullName evidence="2">Uncharacterized protein</fullName>
    </submittedName>
</protein>
<dbReference type="Proteomes" id="UP000036681">
    <property type="component" value="Unplaced"/>
</dbReference>
<proteinExistence type="predicted"/>
<accession>A0A0M3HWI4</accession>
<sequence length="97" mass="10865">MRGEWTRLRNNYTVDMQYRFVASNEREGSTEALNCLLRRCFCLDGNLFISRFNATVPYGDPTVDPNEVQGNSLRGALASHSVDTAAQLITQGTVLSY</sequence>
<keyword evidence="1" id="KW-1185">Reference proteome</keyword>
<organism evidence="1 2">
    <name type="scientific">Ascaris lumbricoides</name>
    <name type="common">Giant roundworm</name>
    <dbReference type="NCBI Taxonomy" id="6252"/>
    <lineage>
        <taxon>Eukaryota</taxon>
        <taxon>Metazoa</taxon>
        <taxon>Ecdysozoa</taxon>
        <taxon>Nematoda</taxon>
        <taxon>Chromadorea</taxon>
        <taxon>Rhabditida</taxon>
        <taxon>Spirurina</taxon>
        <taxon>Ascaridomorpha</taxon>
        <taxon>Ascaridoidea</taxon>
        <taxon>Ascarididae</taxon>
        <taxon>Ascaris</taxon>
    </lineage>
</organism>
<evidence type="ECO:0000313" key="2">
    <source>
        <dbReference type="WBParaSite" id="ALUE_0000750401-mRNA-1"/>
    </source>
</evidence>
<reference evidence="2" key="1">
    <citation type="submission" date="2017-02" db="UniProtKB">
        <authorList>
            <consortium name="WormBaseParasite"/>
        </authorList>
    </citation>
    <scope>IDENTIFICATION</scope>
</reference>
<name>A0A0M3HWI4_ASCLU</name>
<dbReference type="WBParaSite" id="ALUE_0000750401-mRNA-1">
    <property type="protein sequence ID" value="ALUE_0000750401-mRNA-1"/>
    <property type="gene ID" value="ALUE_0000750401"/>
</dbReference>
<dbReference type="AlphaFoldDB" id="A0A0M3HWI4"/>
<evidence type="ECO:0000313" key="1">
    <source>
        <dbReference type="Proteomes" id="UP000036681"/>
    </source>
</evidence>